<proteinExistence type="predicted"/>
<dbReference type="Pfam" id="PF01547">
    <property type="entry name" value="SBP_bac_1"/>
    <property type="match status" value="1"/>
</dbReference>
<dbReference type="PROSITE" id="PS51257">
    <property type="entry name" value="PROKAR_LIPOPROTEIN"/>
    <property type="match status" value="1"/>
</dbReference>
<keyword evidence="1" id="KW-0813">Transport</keyword>
<sequence>MPVRRLLLFLIISLFAIMAAGCEFGSTKESEFQQEEASIKAVVWNEREFNQQYASLFSIKYPKIDVQVINTNVLRNTEDLHKNFEALVANEKPDIIVFPNADMFEWWANEGNLYNLDSLIKSDKFDIENINSNVVDYLKFKGAGNLYGLSPTFNNKVLYYNKDLFDKYQIDYPHNGMSWDEVLNIAARFPTDQDADTKVYGYYPNATFAFDWIELIGRSLQLTYLDEEGGTLTFNQPGWKHVFENVLTGYSQGYVYRVDGQSATSESNQEINDFYKKNLFTVGRAAMTINDASYISEMNLAEQVSKITLPNWDIVSLPALTTAPEETTEFTTNEIFAIAADSPNIRAAWELIKYANSAEASQINATLDTNNLMSRTEHNKEMTARNMEPFYLLKPAKMNLPAVKLSTRMQLSQLLENEVKAMLKGEKTLEQALDHLQLQAQESLD</sequence>
<comment type="caution">
    <text evidence="1">The sequence shown here is derived from an EMBL/GenBank/DDBJ whole genome shotgun (WGS) entry which is preliminary data.</text>
</comment>
<keyword evidence="1" id="KW-0762">Sugar transport</keyword>
<dbReference type="PANTHER" id="PTHR43649">
    <property type="entry name" value="ARABINOSE-BINDING PROTEIN-RELATED"/>
    <property type="match status" value="1"/>
</dbReference>
<dbReference type="RefSeq" id="WP_209972578.1">
    <property type="nucleotide sequence ID" value="NZ_JAGGLB010000010.1"/>
</dbReference>
<dbReference type="EMBL" id="JAGGLB010000010">
    <property type="protein sequence ID" value="MBP1991868.1"/>
    <property type="molecule type" value="Genomic_DNA"/>
</dbReference>
<reference evidence="1 2" key="1">
    <citation type="submission" date="2021-03" db="EMBL/GenBank/DDBJ databases">
        <title>Genomic Encyclopedia of Type Strains, Phase IV (KMG-IV): sequencing the most valuable type-strain genomes for metagenomic binning, comparative biology and taxonomic classification.</title>
        <authorList>
            <person name="Goeker M."/>
        </authorList>
    </citation>
    <scope>NUCLEOTIDE SEQUENCE [LARGE SCALE GENOMIC DNA]</scope>
    <source>
        <strain evidence="1 2">DSM 26048</strain>
    </source>
</reference>
<evidence type="ECO:0000313" key="1">
    <source>
        <dbReference type="EMBL" id="MBP1991868.1"/>
    </source>
</evidence>
<organism evidence="1 2">
    <name type="scientific">Paenibacillus eucommiae</name>
    <dbReference type="NCBI Taxonomy" id="1355755"/>
    <lineage>
        <taxon>Bacteria</taxon>
        <taxon>Bacillati</taxon>
        <taxon>Bacillota</taxon>
        <taxon>Bacilli</taxon>
        <taxon>Bacillales</taxon>
        <taxon>Paenibacillaceae</taxon>
        <taxon>Paenibacillus</taxon>
    </lineage>
</organism>
<dbReference type="InterPro" id="IPR050490">
    <property type="entry name" value="Bact_solute-bd_prot1"/>
</dbReference>
<name>A0ABS4IWA2_9BACL</name>
<keyword evidence="2" id="KW-1185">Reference proteome</keyword>
<dbReference type="SUPFAM" id="SSF53850">
    <property type="entry name" value="Periplasmic binding protein-like II"/>
    <property type="match status" value="1"/>
</dbReference>
<dbReference type="Gene3D" id="3.40.190.10">
    <property type="entry name" value="Periplasmic binding protein-like II"/>
    <property type="match status" value="1"/>
</dbReference>
<dbReference type="Proteomes" id="UP001519287">
    <property type="component" value="Unassembled WGS sequence"/>
</dbReference>
<gene>
    <name evidence="1" type="ORF">J2Z66_003475</name>
</gene>
<accession>A0ABS4IWA2</accession>
<dbReference type="InterPro" id="IPR006059">
    <property type="entry name" value="SBP"/>
</dbReference>
<evidence type="ECO:0000313" key="2">
    <source>
        <dbReference type="Proteomes" id="UP001519287"/>
    </source>
</evidence>
<protein>
    <submittedName>
        <fullName evidence="1">Multiple sugar transport system substrate-binding protein</fullName>
    </submittedName>
</protein>